<dbReference type="EMBL" id="LDAU01000046">
    <property type="protein sequence ID" value="KRX09612.1"/>
    <property type="molecule type" value="Genomic_DNA"/>
</dbReference>
<sequence>MFNYKLGPKRILKSGSNEKNQEKFQIFDLKENQQINNNDQNKNPSKIDISNPEQDPKNKEANQTKNNQNPQKLNEEQIQLQNQNQNNQNQNNQNNQKNQKNQNNRKKQYQLQYPKSETNFDWQIENYKNINKQLLQCPYSYMLHFIEMETKRISHFLQQNSELNNLHQKYVSNLKEELIKLIDEIQKRKRDVPVIMEENPQNISEIIKNSIIKKIGQEFSQKYNNLKEIERQQTFDPKLKELVINVFKQLETYSQNYISSIEEQRELGQQSEQLFEPLNDRIKLKKKENLEIISVQNQKLVQIQQEKQKCTKIYQKLYQTYFGQESQEFEQKYDPKNYFAKQTYDKQLDQDIEKYRQLYYEKKQEIKQKQEIENQHIQDNQIQA</sequence>
<protein>
    <submittedName>
        <fullName evidence="3">Uncharacterized protein</fullName>
    </submittedName>
</protein>
<gene>
    <name evidence="3" type="ORF">PPERSA_08644</name>
</gene>
<feature type="region of interest" description="Disordered" evidence="2">
    <location>
        <begin position="1"/>
        <end position="70"/>
    </location>
</feature>
<dbReference type="InParanoid" id="A0A0V0R561"/>
<proteinExistence type="predicted"/>
<name>A0A0V0R561_PSEPJ</name>
<evidence type="ECO:0000313" key="4">
    <source>
        <dbReference type="Proteomes" id="UP000054937"/>
    </source>
</evidence>
<evidence type="ECO:0000256" key="1">
    <source>
        <dbReference type="SAM" id="Coils"/>
    </source>
</evidence>
<evidence type="ECO:0000313" key="3">
    <source>
        <dbReference type="EMBL" id="KRX09612.1"/>
    </source>
</evidence>
<keyword evidence="4" id="KW-1185">Reference proteome</keyword>
<feature type="region of interest" description="Disordered" evidence="2">
    <location>
        <begin position="86"/>
        <end position="107"/>
    </location>
</feature>
<keyword evidence="1" id="KW-0175">Coiled coil</keyword>
<evidence type="ECO:0000256" key="2">
    <source>
        <dbReference type="SAM" id="MobiDB-lite"/>
    </source>
</evidence>
<accession>A0A0V0R561</accession>
<feature type="coiled-coil region" evidence="1">
    <location>
        <begin position="171"/>
        <end position="232"/>
    </location>
</feature>
<dbReference type="AlphaFoldDB" id="A0A0V0R561"/>
<organism evidence="3 4">
    <name type="scientific">Pseudocohnilembus persalinus</name>
    <name type="common">Ciliate</name>
    <dbReference type="NCBI Taxonomy" id="266149"/>
    <lineage>
        <taxon>Eukaryota</taxon>
        <taxon>Sar</taxon>
        <taxon>Alveolata</taxon>
        <taxon>Ciliophora</taxon>
        <taxon>Intramacronucleata</taxon>
        <taxon>Oligohymenophorea</taxon>
        <taxon>Scuticociliatia</taxon>
        <taxon>Philasterida</taxon>
        <taxon>Pseudocohnilembidae</taxon>
        <taxon>Pseudocohnilembus</taxon>
    </lineage>
</organism>
<dbReference type="Proteomes" id="UP000054937">
    <property type="component" value="Unassembled WGS sequence"/>
</dbReference>
<feature type="compositionally biased region" description="Low complexity" evidence="2">
    <location>
        <begin position="86"/>
        <end position="102"/>
    </location>
</feature>
<comment type="caution">
    <text evidence="3">The sequence shown here is derived from an EMBL/GenBank/DDBJ whole genome shotgun (WGS) entry which is preliminary data.</text>
</comment>
<dbReference type="OMA" id="VIMESQS"/>
<reference evidence="3 4" key="1">
    <citation type="journal article" date="2015" name="Sci. Rep.">
        <title>Genome of the facultative scuticociliatosis pathogen Pseudocohnilembus persalinus provides insight into its virulence through horizontal gene transfer.</title>
        <authorList>
            <person name="Xiong J."/>
            <person name="Wang G."/>
            <person name="Cheng J."/>
            <person name="Tian M."/>
            <person name="Pan X."/>
            <person name="Warren A."/>
            <person name="Jiang C."/>
            <person name="Yuan D."/>
            <person name="Miao W."/>
        </authorList>
    </citation>
    <scope>NUCLEOTIDE SEQUENCE [LARGE SCALE GENOMIC DNA]</scope>
    <source>
        <strain evidence="3">36N120E</strain>
    </source>
</reference>
<feature type="compositionally biased region" description="Low complexity" evidence="2">
    <location>
        <begin position="32"/>
        <end position="43"/>
    </location>
</feature>